<evidence type="ECO:0000256" key="1">
    <source>
        <dbReference type="ARBA" id="ARBA00023015"/>
    </source>
</evidence>
<keyword evidence="8" id="KW-1185">Reference proteome</keyword>
<protein>
    <recommendedName>
        <fullName evidence="6">HTH tetR-type domain-containing protein</fullName>
    </recommendedName>
</protein>
<reference evidence="7 8" key="2">
    <citation type="journal article" date="2016" name="Genome Announc.">
        <title>Complete Genome Sequence of Sphingopyxis macrogoltabida Strain 203N (NBRC 111659), a Polyethylene Glycol Degrader.</title>
        <authorList>
            <person name="Ohtsubo Y."/>
            <person name="Nonoyama S."/>
            <person name="Nagata Y."/>
            <person name="Numata M."/>
            <person name="Tsuchikane K."/>
            <person name="Hosoyama A."/>
            <person name="Yamazoe A."/>
            <person name="Tsuda M."/>
            <person name="Fujita N."/>
            <person name="Kawai F."/>
        </authorList>
    </citation>
    <scope>NUCLEOTIDE SEQUENCE [LARGE SCALE GENOMIC DNA]</scope>
    <source>
        <strain evidence="7 8">203N</strain>
    </source>
</reference>
<dbReference type="SUPFAM" id="SSF48498">
    <property type="entry name" value="Tetracyclin repressor-like, C-terminal domain"/>
    <property type="match status" value="1"/>
</dbReference>
<dbReference type="PANTHER" id="PTHR30055">
    <property type="entry name" value="HTH-TYPE TRANSCRIPTIONAL REGULATOR RUTR"/>
    <property type="match status" value="1"/>
</dbReference>
<dbReference type="InterPro" id="IPR036271">
    <property type="entry name" value="Tet_transcr_reg_TetR-rel_C_sf"/>
</dbReference>
<dbReference type="EMBL" id="CP013344">
    <property type="protein sequence ID" value="AMU92015.1"/>
    <property type="molecule type" value="Genomic_DNA"/>
</dbReference>
<gene>
    <name evidence="7" type="ORF">ATM17_23665</name>
</gene>
<dbReference type="GO" id="GO:0000976">
    <property type="term" value="F:transcription cis-regulatory region binding"/>
    <property type="evidence" value="ECO:0007669"/>
    <property type="project" value="TreeGrafter"/>
</dbReference>
<sequence length="208" mass="23004">MRFQAKQSGGEVRRTQEERRQESESRLLAAAVKLIAEKGANGFTLAEVGHEAGYSRSLPGHYYETKEALLARVVEHITRDSLAAITDPDAEPGIESMRARWGRALAAEGVDSYRTRALYALFLGAMFDPELAKIMARYNQATVSRIADSLREAIARGDVRSDIDVEVEAQALLLFRRGSALVHFTDPALDLVSILDGYLTQVAERLKP</sequence>
<organism evidence="7 8">
    <name type="scientific">Sphingopyxis macrogoltabida</name>
    <name type="common">Sphingomonas macrogoltabidus</name>
    <dbReference type="NCBI Taxonomy" id="33050"/>
    <lineage>
        <taxon>Bacteria</taxon>
        <taxon>Pseudomonadati</taxon>
        <taxon>Pseudomonadota</taxon>
        <taxon>Alphaproteobacteria</taxon>
        <taxon>Sphingomonadales</taxon>
        <taxon>Sphingomonadaceae</taxon>
        <taxon>Sphingopyxis</taxon>
    </lineage>
</organism>
<keyword evidence="1" id="KW-0805">Transcription regulation</keyword>
<dbReference type="Gene3D" id="1.10.357.10">
    <property type="entry name" value="Tetracycline Repressor, domain 2"/>
    <property type="match status" value="1"/>
</dbReference>
<dbReference type="InterPro" id="IPR001647">
    <property type="entry name" value="HTH_TetR"/>
</dbReference>
<evidence type="ECO:0000256" key="4">
    <source>
        <dbReference type="PROSITE-ProRule" id="PRU00335"/>
    </source>
</evidence>
<reference evidence="8" key="1">
    <citation type="submission" date="2015-11" db="EMBL/GenBank/DDBJ databases">
        <title>Complete genome sequence of a polyethylene-glycol degrader Sphingopyxis macrogoltabida 203N (NBRC 111659).</title>
        <authorList>
            <person name="Yoshiyuki O."/>
            <person name="Shouta N."/>
            <person name="Nagata Y."/>
            <person name="Numata M."/>
            <person name="Tsuchikane K."/>
            <person name="Hosoyama A."/>
            <person name="Yamazoe A."/>
            <person name="Tsuda M."/>
            <person name="Fujita N."/>
            <person name="Kawai F."/>
        </authorList>
    </citation>
    <scope>NUCLEOTIDE SEQUENCE [LARGE SCALE GENOMIC DNA]</scope>
    <source>
        <strain evidence="8">203N</strain>
    </source>
</reference>
<evidence type="ECO:0000259" key="6">
    <source>
        <dbReference type="PROSITE" id="PS50977"/>
    </source>
</evidence>
<keyword evidence="3" id="KW-0804">Transcription</keyword>
<evidence type="ECO:0000256" key="2">
    <source>
        <dbReference type="ARBA" id="ARBA00023125"/>
    </source>
</evidence>
<evidence type="ECO:0000256" key="3">
    <source>
        <dbReference type="ARBA" id="ARBA00023163"/>
    </source>
</evidence>
<feature type="DNA-binding region" description="H-T-H motif" evidence="4">
    <location>
        <begin position="44"/>
        <end position="63"/>
    </location>
</feature>
<dbReference type="InterPro" id="IPR050109">
    <property type="entry name" value="HTH-type_TetR-like_transc_reg"/>
</dbReference>
<dbReference type="Proteomes" id="UP000076088">
    <property type="component" value="Chromosome"/>
</dbReference>
<keyword evidence="2 4" id="KW-0238">DNA-binding</keyword>
<dbReference type="AlphaFoldDB" id="A0AAC9FH68"/>
<dbReference type="Pfam" id="PF00440">
    <property type="entry name" value="TetR_N"/>
    <property type="match status" value="1"/>
</dbReference>
<dbReference type="InterPro" id="IPR009057">
    <property type="entry name" value="Homeodomain-like_sf"/>
</dbReference>
<evidence type="ECO:0000313" key="8">
    <source>
        <dbReference type="Proteomes" id="UP000076088"/>
    </source>
</evidence>
<feature type="compositionally biased region" description="Basic and acidic residues" evidence="5">
    <location>
        <begin position="11"/>
        <end position="22"/>
    </location>
</feature>
<accession>A0AAC9FH68</accession>
<feature type="domain" description="HTH tetR-type" evidence="6">
    <location>
        <begin position="21"/>
        <end position="81"/>
    </location>
</feature>
<evidence type="ECO:0000313" key="7">
    <source>
        <dbReference type="EMBL" id="AMU92015.1"/>
    </source>
</evidence>
<dbReference type="PANTHER" id="PTHR30055:SF234">
    <property type="entry name" value="HTH-TYPE TRANSCRIPTIONAL REGULATOR BETI"/>
    <property type="match status" value="1"/>
</dbReference>
<evidence type="ECO:0000256" key="5">
    <source>
        <dbReference type="SAM" id="MobiDB-lite"/>
    </source>
</evidence>
<dbReference type="SUPFAM" id="SSF46689">
    <property type="entry name" value="Homeodomain-like"/>
    <property type="match status" value="1"/>
</dbReference>
<dbReference type="PROSITE" id="PS50977">
    <property type="entry name" value="HTH_TETR_2"/>
    <property type="match status" value="1"/>
</dbReference>
<feature type="region of interest" description="Disordered" evidence="5">
    <location>
        <begin position="1"/>
        <end position="22"/>
    </location>
</feature>
<proteinExistence type="predicted"/>
<dbReference type="GO" id="GO:0003700">
    <property type="term" value="F:DNA-binding transcription factor activity"/>
    <property type="evidence" value="ECO:0007669"/>
    <property type="project" value="TreeGrafter"/>
</dbReference>
<name>A0AAC9FH68_SPHMC</name>